<gene>
    <name evidence="1" type="ORF">BGHDH14_bghG002346000002001</name>
</gene>
<dbReference type="AlphaFoldDB" id="N1J7L6"/>
<name>N1J7L6_BLUG1</name>
<evidence type="ECO:0000313" key="1">
    <source>
        <dbReference type="EMBL" id="CCU76330.1"/>
    </source>
</evidence>
<protein>
    <submittedName>
        <fullName evidence="1">Uncharacterized protein</fullName>
    </submittedName>
</protein>
<accession>N1J7L6</accession>
<comment type="caution">
    <text evidence="1">The sequence shown here is derived from an EMBL/GenBank/DDBJ whole genome shotgun (WGS) entry which is preliminary data.</text>
</comment>
<evidence type="ECO:0000313" key="2">
    <source>
        <dbReference type="Proteomes" id="UP000015441"/>
    </source>
</evidence>
<organism evidence="1 2">
    <name type="scientific">Blumeria graminis f. sp. hordei (strain DH14)</name>
    <name type="common">Barley powdery mildew</name>
    <name type="synonym">Oidium monilioides f. sp. hordei</name>
    <dbReference type="NCBI Taxonomy" id="546991"/>
    <lineage>
        <taxon>Eukaryota</taxon>
        <taxon>Fungi</taxon>
        <taxon>Dikarya</taxon>
        <taxon>Ascomycota</taxon>
        <taxon>Pezizomycotina</taxon>
        <taxon>Leotiomycetes</taxon>
        <taxon>Erysiphales</taxon>
        <taxon>Erysiphaceae</taxon>
        <taxon>Blumeria</taxon>
        <taxon>Blumeria hordei</taxon>
    </lineage>
</organism>
<dbReference type="HOGENOM" id="CLU_2037649_0_0_1"/>
<reference evidence="1 2" key="1">
    <citation type="journal article" date="2010" name="Science">
        <title>Genome expansion and gene loss in powdery mildew fungi reveal tradeoffs in extreme parasitism.</title>
        <authorList>
            <person name="Spanu P.D."/>
            <person name="Abbott J.C."/>
            <person name="Amselem J."/>
            <person name="Burgis T.A."/>
            <person name="Soanes D.M."/>
            <person name="Stueber K."/>
            <person name="Ver Loren van Themaat E."/>
            <person name="Brown J.K.M."/>
            <person name="Butcher S.A."/>
            <person name="Gurr S.J."/>
            <person name="Lebrun M.-H."/>
            <person name="Ridout C.J."/>
            <person name="Schulze-Lefert P."/>
            <person name="Talbot N.J."/>
            <person name="Ahmadinejad N."/>
            <person name="Ametz C."/>
            <person name="Barton G.R."/>
            <person name="Benjdia M."/>
            <person name="Bidzinski P."/>
            <person name="Bindschedler L.V."/>
            <person name="Both M."/>
            <person name="Brewer M.T."/>
            <person name="Cadle-Davidson L."/>
            <person name="Cadle-Davidson M.M."/>
            <person name="Collemare J."/>
            <person name="Cramer R."/>
            <person name="Frenkel O."/>
            <person name="Godfrey D."/>
            <person name="Harriman J."/>
            <person name="Hoede C."/>
            <person name="King B.C."/>
            <person name="Klages S."/>
            <person name="Kleemann J."/>
            <person name="Knoll D."/>
            <person name="Koti P.S."/>
            <person name="Kreplak J."/>
            <person name="Lopez-Ruiz F.J."/>
            <person name="Lu X."/>
            <person name="Maekawa T."/>
            <person name="Mahanil S."/>
            <person name="Micali C."/>
            <person name="Milgroom M.G."/>
            <person name="Montana G."/>
            <person name="Noir S."/>
            <person name="O'Connell R.J."/>
            <person name="Oberhaensli S."/>
            <person name="Parlange F."/>
            <person name="Pedersen C."/>
            <person name="Quesneville H."/>
            <person name="Reinhardt R."/>
            <person name="Rott M."/>
            <person name="Sacristan S."/>
            <person name="Schmidt S.M."/>
            <person name="Schoen M."/>
            <person name="Skamnioti P."/>
            <person name="Sommer H."/>
            <person name="Stephens A."/>
            <person name="Takahara H."/>
            <person name="Thordal-Christensen H."/>
            <person name="Vigouroux M."/>
            <person name="Wessling R."/>
            <person name="Wicker T."/>
            <person name="Panstruga R."/>
        </authorList>
    </citation>
    <scope>NUCLEOTIDE SEQUENCE [LARGE SCALE GENOMIC DNA]</scope>
    <source>
        <strain evidence="1">DH14</strain>
    </source>
</reference>
<dbReference type="Proteomes" id="UP000015441">
    <property type="component" value="Unassembled WGS sequence"/>
</dbReference>
<proteinExistence type="predicted"/>
<sequence>MLAMEAFRAMSNGPVDPTRRIQVELTITDEGMEIGTNPGSKDADIALDDLINYATYYVKKIFGLDVAADRVMNMTEDFRKNIYLDMVAIPLDALSHGHFDIECREATAAEKSHTSATVMVG</sequence>
<dbReference type="EMBL" id="CAUH01002346">
    <property type="protein sequence ID" value="CCU76330.1"/>
    <property type="molecule type" value="Genomic_DNA"/>
</dbReference>
<dbReference type="InParanoid" id="N1J7L6"/>
<keyword evidence="2" id="KW-1185">Reference proteome</keyword>